<feature type="domain" description="Sugar phosphate transporter" evidence="6">
    <location>
        <begin position="15"/>
        <end position="194"/>
    </location>
</feature>
<evidence type="ECO:0000256" key="2">
    <source>
        <dbReference type="ARBA" id="ARBA00022692"/>
    </source>
</evidence>
<dbReference type="Proteomes" id="UP000271162">
    <property type="component" value="Unassembled WGS sequence"/>
</dbReference>
<accession>A0A158QXP9</accession>
<feature type="transmembrane region" description="Helical" evidence="5">
    <location>
        <begin position="12"/>
        <end position="32"/>
    </location>
</feature>
<proteinExistence type="predicted"/>
<reference evidence="9" key="1">
    <citation type="submission" date="2016-04" db="UniProtKB">
        <authorList>
            <consortium name="WormBaseParasite"/>
        </authorList>
    </citation>
    <scope>IDENTIFICATION</scope>
</reference>
<dbReference type="SUPFAM" id="SSF103481">
    <property type="entry name" value="Multidrug resistance efflux transporter EmrE"/>
    <property type="match status" value="1"/>
</dbReference>
<sequence>MSSNEEHGKAERYLKIVTAVTAYWICSIGLVFLNKYLLSSESLKLDAPIFVTWYQCVVTIFLCFALSALSKKLPNAVSFPSMAVDMKISREILPLSVVFVGMIAFNNLCLKHVGVSFYYLGRCLTTVFNVVCTYLILGQRTSVKAIGCCLLIVAGFLMGIDQEDASGSLSVIGVIYGVLASLCVALNAIYTQRGEFGELMYFSQLFSPVFWTLMSLSGIFGFLMGYVTGWQIQAAAQTVIAVIYYSEVKTFMWWTSNTIVLFGSAAYTYVKKQEMDKKVPLMKSADRRPLMSTKVDAEESV</sequence>
<organism evidence="9">
    <name type="scientific">Nippostrongylus brasiliensis</name>
    <name type="common">Rat hookworm</name>
    <dbReference type="NCBI Taxonomy" id="27835"/>
    <lineage>
        <taxon>Eukaryota</taxon>
        <taxon>Metazoa</taxon>
        <taxon>Ecdysozoa</taxon>
        <taxon>Nematoda</taxon>
        <taxon>Chromadorea</taxon>
        <taxon>Rhabditida</taxon>
        <taxon>Rhabditina</taxon>
        <taxon>Rhabditomorpha</taxon>
        <taxon>Strongyloidea</taxon>
        <taxon>Heligmosomidae</taxon>
        <taxon>Nippostrongylus</taxon>
    </lineage>
</organism>
<evidence type="ECO:0000256" key="4">
    <source>
        <dbReference type="ARBA" id="ARBA00023136"/>
    </source>
</evidence>
<dbReference type="InterPro" id="IPR037185">
    <property type="entry name" value="EmrE-like"/>
</dbReference>
<dbReference type="InterPro" id="IPR050186">
    <property type="entry name" value="TPT_transporter"/>
</dbReference>
<evidence type="ECO:0000256" key="1">
    <source>
        <dbReference type="ARBA" id="ARBA00004141"/>
    </source>
</evidence>
<feature type="transmembrane region" description="Helical" evidence="5">
    <location>
        <begin position="52"/>
        <end position="70"/>
    </location>
</feature>
<gene>
    <name evidence="7" type="ORF">NBR_LOCUS7206</name>
</gene>
<keyword evidence="4 5" id="KW-0472">Membrane</keyword>
<keyword evidence="8" id="KW-1185">Reference proteome</keyword>
<evidence type="ECO:0000256" key="5">
    <source>
        <dbReference type="SAM" id="Phobius"/>
    </source>
</evidence>
<feature type="transmembrane region" description="Helical" evidence="5">
    <location>
        <begin position="116"/>
        <end position="136"/>
    </location>
</feature>
<evidence type="ECO:0000313" key="9">
    <source>
        <dbReference type="WBParaSite" id="NBR_0000720501-mRNA-1"/>
    </source>
</evidence>
<evidence type="ECO:0000256" key="3">
    <source>
        <dbReference type="ARBA" id="ARBA00022989"/>
    </source>
</evidence>
<dbReference type="EMBL" id="UYSL01019867">
    <property type="protein sequence ID" value="VDL70795.1"/>
    <property type="molecule type" value="Genomic_DNA"/>
</dbReference>
<protein>
    <submittedName>
        <fullName evidence="9">GDP-fucose transporter (inferred by orthology to a C. elegans protein)</fullName>
    </submittedName>
</protein>
<keyword evidence="3 5" id="KW-1133">Transmembrane helix</keyword>
<dbReference type="InterPro" id="IPR004853">
    <property type="entry name" value="Sugar_P_trans_dom"/>
</dbReference>
<feature type="transmembrane region" description="Helical" evidence="5">
    <location>
        <begin position="166"/>
        <end position="189"/>
    </location>
</feature>
<evidence type="ECO:0000259" key="6">
    <source>
        <dbReference type="Pfam" id="PF03151"/>
    </source>
</evidence>
<evidence type="ECO:0000313" key="8">
    <source>
        <dbReference type="Proteomes" id="UP000271162"/>
    </source>
</evidence>
<feature type="transmembrane region" description="Helical" evidence="5">
    <location>
        <begin position="209"/>
        <end position="231"/>
    </location>
</feature>
<feature type="transmembrane region" description="Helical" evidence="5">
    <location>
        <begin position="251"/>
        <end position="270"/>
    </location>
</feature>
<dbReference type="GO" id="GO:0016020">
    <property type="term" value="C:membrane"/>
    <property type="evidence" value="ECO:0007669"/>
    <property type="project" value="UniProtKB-SubCell"/>
</dbReference>
<dbReference type="STRING" id="27835.A0A158QXP9"/>
<evidence type="ECO:0000313" key="7">
    <source>
        <dbReference type="EMBL" id="VDL70795.1"/>
    </source>
</evidence>
<feature type="transmembrane region" description="Helical" evidence="5">
    <location>
        <begin position="143"/>
        <end position="160"/>
    </location>
</feature>
<dbReference type="AlphaFoldDB" id="A0A158QXP9"/>
<dbReference type="PANTHER" id="PTHR11132">
    <property type="entry name" value="SOLUTE CARRIER FAMILY 35"/>
    <property type="match status" value="1"/>
</dbReference>
<dbReference type="Pfam" id="PF03151">
    <property type="entry name" value="TPT"/>
    <property type="match status" value="1"/>
</dbReference>
<comment type="subcellular location">
    <subcellularLocation>
        <location evidence="1">Membrane</location>
        <topology evidence="1">Multi-pass membrane protein</topology>
    </subcellularLocation>
</comment>
<feature type="transmembrane region" description="Helical" evidence="5">
    <location>
        <begin position="91"/>
        <end position="110"/>
    </location>
</feature>
<dbReference type="WBParaSite" id="NBR_0000720501-mRNA-1">
    <property type="protein sequence ID" value="NBR_0000720501-mRNA-1"/>
    <property type="gene ID" value="NBR_0000720501"/>
</dbReference>
<reference evidence="7 8" key="2">
    <citation type="submission" date="2018-11" db="EMBL/GenBank/DDBJ databases">
        <authorList>
            <consortium name="Pathogen Informatics"/>
        </authorList>
    </citation>
    <scope>NUCLEOTIDE SEQUENCE [LARGE SCALE GENOMIC DNA]</scope>
</reference>
<keyword evidence="2 5" id="KW-0812">Transmembrane</keyword>
<dbReference type="OMA" id="WWTSNIV"/>
<name>A0A158QXP9_NIPBR</name>